<accession>A0A1I3XUF4</accession>
<dbReference type="RefSeq" id="WP_090063046.1">
    <property type="nucleotide sequence ID" value="NZ_FORH01000011.1"/>
</dbReference>
<organism evidence="1 2">
    <name type="scientific">Celeribacter neptunius</name>
    <dbReference type="NCBI Taxonomy" id="588602"/>
    <lineage>
        <taxon>Bacteria</taxon>
        <taxon>Pseudomonadati</taxon>
        <taxon>Pseudomonadota</taxon>
        <taxon>Alphaproteobacteria</taxon>
        <taxon>Rhodobacterales</taxon>
        <taxon>Roseobacteraceae</taxon>
        <taxon>Celeribacter</taxon>
    </lineage>
</organism>
<proteinExistence type="predicted"/>
<dbReference type="Proteomes" id="UP000199630">
    <property type="component" value="Unassembled WGS sequence"/>
</dbReference>
<dbReference type="STRING" id="588602.SAMN04487991_4158"/>
<evidence type="ECO:0000313" key="2">
    <source>
        <dbReference type="Proteomes" id="UP000199630"/>
    </source>
</evidence>
<protein>
    <submittedName>
        <fullName evidence="1">Uncharacterized protein</fullName>
    </submittedName>
</protein>
<keyword evidence="2" id="KW-1185">Reference proteome</keyword>
<dbReference type="AlphaFoldDB" id="A0A1I3XUF4"/>
<evidence type="ECO:0000313" key="1">
    <source>
        <dbReference type="EMBL" id="SFK23150.1"/>
    </source>
</evidence>
<reference evidence="2" key="1">
    <citation type="submission" date="2016-10" db="EMBL/GenBank/DDBJ databases">
        <authorList>
            <person name="Varghese N."/>
            <person name="Submissions S."/>
        </authorList>
    </citation>
    <scope>NUCLEOTIDE SEQUENCE [LARGE SCALE GENOMIC DNA]</scope>
    <source>
        <strain evidence="2">DSM 26471</strain>
    </source>
</reference>
<dbReference type="OrthoDB" id="7835551at2"/>
<dbReference type="EMBL" id="FORH01000011">
    <property type="protein sequence ID" value="SFK23150.1"/>
    <property type="molecule type" value="Genomic_DNA"/>
</dbReference>
<sequence>MSFVLHKDVRDYFGYRDQRMFHGTPKEKDKSRELLLFDAYYACLLAGTCLSGLGRESDLESTNFIDGYPEVFKNSKEFIAGLIVEAELRRLDTEDYSDRDFEREIAKLLDVNSPTRLSEGAGIAKANLYAAGGFDFIVEKLQPKPVSAQEFLLRFHDLWEREVSNR</sequence>
<name>A0A1I3XUF4_9RHOB</name>
<gene>
    <name evidence="1" type="ORF">SAMN04487991_4158</name>
</gene>